<name>A0A9J5Z3F3_SOLCO</name>
<evidence type="ECO:0000313" key="3">
    <source>
        <dbReference type="Proteomes" id="UP000824120"/>
    </source>
</evidence>
<reference evidence="2 3" key="1">
    <citation type="submission" date="2020-09" db="EMBL/GenBank/DDBJ databases">
        <title>De no assembly of potato wild relative species, Solanum commersonii.</title>
        <authorList>
            <person name="Cho K."/>
        </authorList>
    </citation>
    <scope>NUCLEOTIDE SEQUENCE [LARGE SCALE GENOMIC DNA]</scope>
    <source>
        <strain evidence="2">LZ3.2</strain>
        <tissue evidence="2">Leaf</tissue>
    </source>
</reference>
<dbReference type="AlphaFoldDB" id="A0A9J5Z3F3"/>
<accession>A0A9J5Z3F3</accession>
<comment type="caution">
    <text evidence="2">The sequence shown here is derived from an EMBL/GenBank/DDBJ whole genome shotgun (WGS) entry which is preliminary data.</text>
</comment>
<protein>
    <submittedName>
        <fullName evidence="2">Uncharacterized protein</fullName>
    </submittedName>
</protein>
<dbReference type="Proteomes" id="UP000824120">
    <property type="component" value="Chromosome 5"/>
</dbReference>
<sequence>MTPTLKEIVSFMWKGSSVRSAELRNKKLIIPKNVDAKKFLELLKINQIENEGHAYRHLSDWGGEGVDYNGKSYYYSYDPGRYVPCIDLMYKWGNLSEMVVEQDKGRVVSGYLLWFRDLVTFGDIPKGSNRKRKDQHIIRQLEKDLEKAKDTIVRQEVQVQRGRNHQLELQDVEGELKHTGGKFGRLKEELDSRIHLARQIKKE</sequence>
<proteinExistence type="predicted"/>
<feature type="coiled-coil region" evidence="1">
    <location>
        <begin position="131"/>
        <end position="158"/>
    </location>
</feature>
<keyword evidence="3" id="KW-1185">Reference proteome</keyword>
<evidence type="ECO:0000313" key="2">
    <source>
        <dbReference type="EMBL" id="KAG5606472.1"/>
    </source>
</evidence>
<evidence type="ECO:0000256" key="1">
    <source>
        <dbReference type="SAM" id="Coils"/>
    </source>
</evidence>
<dbReference type="EMBL" id="JACXVP010000005">
    <property type="protein sequence ID" value="KAG5606472.1"/>
    <property type="molecule type" value="Genomic_DNA"/>
</dbReference>
<organism evidence="2 3">
    <name type="scientific">Solanum commersonii</name>
    <name type="common">Commerson's wild potato</name>
    <name type="synonym">Commerson's nightshade</name>
    <dbReference type="NCBI Taxonomy" id="4109"/>
    <lineage>
        <taxon>Eukaryota</taxon>
        <taxon>Viridiplantae</taxon>
        <taxon>Streptophyta</taxon>
        <taxon>Embryophyta</taxon>
        <taxon>Tracheophyta</taxon>
        <taxon>Spermatophyta</taxon>
        <taxon>Magnoliopsida</taxon>
        <taxon>eudicotyledons</taxon>
        <taxon>Gunneridae</taxon>
        <taxon>Pentapetalae</taxon>
        <taxon>asterids</taxon>
        <taxon>lamiids</taxon>
        <taxon>Solanales</taxon>
        <taxon>Solanaceae</taxon>
        <taxon>Solanoideae</taxon>
        <taxon>Solaneae</taxon>
        <taxon>Solanum</taxon>
    </lineage>
</organism>
<dbReference type="OrthoDB" id="1748438at2759"/>
<gene>
    <name evidence="2" type="ORF">H5410_027964</name>
</gene>
<keyword evidence="1" id="KW-0175">Coiled coil</keyword>